<reference evidence="2 3" key="1">
    <citation type="submission" date="2014-06" db="EMBL/GenBank/DDBJ databases">
        <authorList>
            <person name="Ngugi D.K."/>
            <person name="Blom J."/>
            <person name="Alam I."/>
            <person name="Rashid M."/>
            <person name="Ba Alawi W."/>
            <person name="Zhang G."/>
            <person name="Hikmawan T."/>
            <person name="Guan Y."/>
            <person name="Antunes A."/>
            <person name="Siam R."/>
            <person name="ElDorry H."/>
            <person name="Bajic V."/>
            <person name="Stingl U."/>
        </authorList>
    </citation>
    <scope>NUCLEOTIDE SEQUENCE [LARGE SCALE GENOMIC DNA]</scope>
    <source>
        <strain evidence="2">SCGC AAA799-N04</strain>
    </source>
</reference>
<proteinExistence type="predicted"/>
<keyword evidence="1" id="KW-0472">Membrane</keyword>
<dbReference type="EMBL" id="JOKN01000007">
    <property type="protein sequence ID" value="KEQ56884.1"/>
    <property type="molecule type" value="Genomic_DNA"/>
</dbReference>
<keyword evidence="3" id="KW-1185">Reference proteome</keyword>
<accession>A0A081RNW1</accession>
<keyword evidence="1" id="KW-0812">Transmembrane</keyword>
<evidence type="ECO:0000256" key="1">
    <source>
        <dbReference type="SAM" id="Phobius"/>
    </source>
</evidence>
<comment type="caution">
    <text evidence="2">The sequence shown here is derived from an EMBL/GenBank/DDBJ whole genome shotgun (WGS) entry which is preliminary data.</text>
</comment>
<sequence>MKIRYIAIGATAAFVLGIVITLISFESIPSEPPENLPEGMTPIMPEVGKTSTPAGPYLIFASIIVLIGAGIYSMISLANRRRK</sequence>
<gene>
    <name evidence="2" type="ORF">AAA799N04_00554</name>
</gene>
<keyword evidence="1" id="KW-1133">Transmembrane helix</keyword>
<feature type="transmembrane region" description="Helical" evidence="1">
    <location>
        <begin position="54"/>
        <end position="75"/>
    </location>
</feature>
<feature type="transmembrane region" description="Helical" evidence="1">
    <location>
        <begin position="5"/>
        <end position="25"/>
    </location>
</feature>
<evidence type="ECO:0000313" key="3">
    <source>
        <dbReference type="Proteomes" id="UP000028059"/>
    </source>
</evidence>
<name>A0A081RNW1_9ARCH</name>
<dbReference type="Proteomes" id="UP000028059">
    <property type="component" value="Unassembled WGS sequence"/>
</dbReference>
<dbReference type="AlphaFoldDB" id="A0A081RNW1"/>
<protein>
    <submittedName>
        <fullName evidence="2">Uncharacterized protein</fullName>
    </submittedName>
</protein>
<organism evidence="2 3">
    <name type="scientific">Marine Group I thaumarchaeote SCGC AAA799-N04</name>
    <dbReference type="NCBI Taxonomy" id="1502293"/>
    <lineage>
        <taxon>Archaea</taxon>
        <taxon>Nitrososphaerota</taxon>
        <taxon>Marine Group I</taxon>
    </lineage>
</organism>
<evidence type="ECO:0000313" key="2">
    <source>
        <dbReference type="EMBL" id="KEQ56884.1"/>
    </source>
</evidence>